<dbReference type="NCBIfam" id="TIGR00778">
    <property type="entry name" value="ahpD_dom"/>
    <property type="match status" value="1"/>
</dbReference>
<dbReference type="PATRIC" id="fig|1434115.4.peg.473"/>
<proteinExistence type="predicted"/>
<organism evidence="3 4">
    <name type="scientific">Methanosarcina mazei SarPi</name>
    <dbReference type="NCBI Taxonomy" id="1434115"/>
    <lineage>
        <taxon>Archaea</taxon>
        <taxon>Methanobacteriati</taxon>
        <taxon>Methanobacteriota</taxon>
        <taxon>Stenosarchaea group</taxon>
        <taxon>Methanomicrobia</taxon>
        <taxon>Methanosarcinales</taxon>
        <taxon>Methanosarcinaceae</taxon>
        <taxon>Methanosarcina</taxon>
    </lineage>
</organism>
<dbReference type="GO" id="GO:0051920">
    <property type="term" value="F:peroxiredoxin activity"/>
    <property type="evidence" value="ECO:0007669"/>
    <property type="project" value="InterPro"/>
</dbReference>
<name>A0A0E3LRP3_METMZ</name>
<keyword evidence="3" id="KW-0575">Peroxidase</keyword>
<evidence type="ECO:0000313" key="4">
    <source>
        <dbReference type="Proteomes" id="UP000033116"/>
    </source>
</evidence>
<dbReference type="PANTHER" id="PTHR33930">
    <property type="entry name" value="ALKYL HYDROPEROXIDE REDUCTASE AHPD"/>
    <property type="match status" value="1"/>
</dbReference>
<evidence type="ECO:0000313" key="3">
    <source>
        <dbReference type="EMBL" id="AKB60371.1"/>
    </source>
</evidence>
<feature type="region of interest" description="Disordered" evidence="1">
    <location>
        <begin position="128"/>
        <end position="149"/>
    </location>
</feature>
<dbReference type="Gene3D" id="1.20.1290.10">
    <property type="entry name" value="AhpD-like"/>
    <property type="match status" value="1"/>
</dbReference>
<dbReference type="EMBL" id="CP009511">
    <property type="protein sequence ID" value="AKB60371.1"/>
    <property type="molecule type" value="Genomic_DNA"/>
</dbReference>
<dbReference type="GeneID" id="24863496"/>
<evidence type="ECO:0000256" key="1">
    <source>
        <dbReference type="SAM" id="MobiDB-lite"/>
    </source>
</evidence>
<reference evidence="3 4" key="1">
    <citation type="submission" date="2014-07" db="EMBL/GenBank/DDBJ databases">
        <title>Methanogenic archaea and the global carbon cycle.</title>
        <authorList>
            <person name="Henriksen J.R."/>
            <person name="Luke J."/>
            <person name="Reinhart S."/>
            <person name="Benedict M.N."/>
            <person name="Youngblut N.D."/>
            <person name="Metcalf M.E."/>
            <person name="Whitaker R.J."/>
            <person name="Metcalf W.W."/>
        </authorList>
    </citation>
    <scope>NUCLEOTIDE SEQUENCE [LARGE SCALE GENOMIC DNA]</scope>
    <source>
        <strain evidence="3 4">SarPi</strain>
    </source>
</reference>
<gene>
    <name evidence="3" type="ORF">MSMAP_0386</name>
</gene>
<feature type="compositionally biased region" description="Basic and acidic residues" evidence="1">
    <location>
        <begin position="132"/>
        <end position="144"/>
    </location>
</feature>
<keyword evidence="3" id="KW-0560">Oxidoreductase</keyword>
<dbReference type="PANTHER" id="PTHR33930:SF8">
    <property type="entry name" value="4-CARBOXYMUCONOLACTONE DECARBOXYLASE"/>
    <property type="match status" value="1"/>
</dbReference>
<protein>
    <submittedName>
        <fullName evidence="3">Alkylhydroperoxidase AhpD family core domain protein</fullName>
    </submittedName>
</protein>
<dbReference type="Proteomes" id="UP000033116">
    <property type="component" value="Chromosome"/>
</dbReference>
<dbReference type="InterPro" id="IPR003779">
    <property type="entry name" value="CMD-like"/>
</dbReference>
<evidence type="ECO:0000259" key="2">
    <source>
        <dbReference type="Pfam" id="PF02627"/>
    </source>
</evidence>
<dbReference type="RefSeq" id="WP_011032868.1">
    <property type="nucleotide sequence ID" value="NZ_CP009511.1"/>
</dbReference>
<dbReference type="HOGENOM" id="CLU_137732_0_0_2"/>
<dbReference type="InterPro" id="IPR004675">
    <property type="entry name" value="AhpD_core"/>
</dbReference>
<dbReference type="Pfam" id="PF02627">
    <property type="entry name" value="CMD"/>
    <property type="match status" value="1"/>
</dbReference>
<accession>A0A0E3LRP3</accession>
<sequence>MELEDIVEILKNDPQKVIPKLLDDVREQYGEVPYIMNFMKDLPEIFIPKTLYDNSIMREVKNLDQDTVELISIGVASALRCEHCLKMHVRIAKRRGISKEKIFSAIMIGASLSNAAVLAESTRALASEFPDENGKNKEEKNEEKEQCDDPDCEVCNIAGAHIKQT</sequence>
<dbReference type="AlphaFoldDB" id="A0A0E3LRP3"/>
<dbReference type="SUPFAM" id="SSF69118">
    <property type="entry name" value="AhpD-like"/>
    <property type="match status" value="1"/>
</dbReference>
<dbReference type="InterPro" id="IPR029032">
    <property type="entry name" value="AhpD-like"/>
</dbReference>
<feature type="domain" description="Carboxymuconolactone decarboxylase-like" evidence="2">
    <location>
        <begin position="53"/>
        <end position="124"/>
    </location>
</feature>